<dbReference type="Proteomes" id="UP000619260">
    <property type="component" value="Unassembled WGS sequence"/>
</dbReference>
<sequence length="130" mass="13848">MAGEPVVLLVACDSFSVVSVYERSSSAASSAPAARWVVSTSDSVERQLVELPLFQPPAGWRVDDAALTGLRPDGRYSAGGLSFRQALPVEFSAEQVRGLASDRVLTARDYRRGRVVSRAAFEKAGKASCA</sequence>
<proteinExistence type="predicted"/>
<gene>
    <name evidence="1" type="ORF">Val02_22190</name>
</gene>
<comment type="caution">
    <text evidence="1">The sequence shown here is derived from an EMBL/GenBank/DDBJ whole genome shotgun (WGS) entry which is preliminary data.</text>
</comment>
<evidence type="ECO:0000313" key="2">
    <source>
        <dbReference type="Proteomes" id="UP000619260"/>
    </source>
</evidence>
<organism evidence="1 2">
    <name type="scientific">Virgisporangium aliadipatigenens</name>
    <dbReference type="NCBI Taxonomy" id="741659"/>
    <lineage>
        <taxon>Bacteria</taxon>
        <taxon>Bacillati</taxon>
        <taxon>Actinomycetota</taxon>
        <taxon>Actinomycetes</taxon>
        <taxon>Micromonosporales</taxon>
        <taxon>Micromonosporaceae</taxon>
        <taxon>Virgisporangium</taxon>
    </lineage>
</organism>
<protein>
    <submittedName>
        <fullName evidence="1">Uncharacterized protein</fullName>
    </submittedName>
</protein>
<reference evidence="1" key="1">
    <citation type="submission" date="2021-01" db="EMBL/GenBank/DDBJ databases">
        <title>Whole genome shotgun sequence of Virgisporangium aliadipatigenens NBRC 105644.</title>
        <authorList>
            <person name="Komaki H."/>
            <person name="Tamura T."/>
        </authorList>
    </citation>
    <scope>NUCLEOTIDE SEQUENCE</scope>
    <source>
        <strain evidence="1">NBRC 105644</strain>
    </source>
</reference>
<evidence type="ECO:0000313" key="1">
    <source>
        <dbReference type="EMBL" id="GIJ45333.1"/>
    </source>
</evidence>
<dbReference type="EMBL" id="BOPF01000007">
    <property type="protein sequence ID" value="GIJ45333.1"/>
    <property type="molecule type" value="Genomic_DNA"/>
</dbReference>
<name>A0A8J3YJL5_9ACTN</name>
<accession>A0A8J3YJL5</accession>
<dbReference type="AlphaFoldDB" id="A0A8J3YJL5"/>
<keyword evidence="2" id="KW-1185">Reference proteome</keyword>